<dbReference type="Proteomes" id="UP000036045">
    <property type="component" value="Unassembled WGS sequence"/>
</dbReference>
<evidence type="ECO:0000259" key="4">
    <source>
        <dbReference type="Pfam" id="PF01258"/>
    </source>
</evidence>
<dbReference type="PANTHER" id="PTHR33823:SF4">
    <property type="entry name" value="GENERAL STRESS PROTEIN 16O"/>
    <property type="match status" value="1"/>
</dbReference>
<keyword evidence="3" id="KW-0862">Zinc</keyword>
<dbReference type="PROSITE" id="PS51128">
    <property type="entry name" value="ZF_DKSA_2"/>
    <property type="match status" value="1"/>
</dbReference>
<feature type="domain" description="Zinc finger DksA/TraR C4-type" evidence="4">
    <location>
        <begin position="89"/>
        <end position="117"/>
    </location>
</feature>
<dbReference type="RefSeq" id="WP_047943501.1">
    <property type="nucleotide sequence ID" value="NZ_JAMAUJ010000001.1"/>
</dbReference>
<dbReference type="PATRIC" id="fig|1397.4.peg.1638"/>
<evidence type="ECO:0000313" key="6">
    <source>
        <dbReference type="Proteomes" id="UP000036045"/>
    </source>
</evidence>
<dbReference type="InterPro" id="IPR000962">
    <property type="entry name" value="Znf_DskA_TraR"/>
</dbReference>
<dbReference type="EMBL" id="LDPH01000019">
    <property type="protein sequence ID" value="KLV24782.1"/>
    <property type="molecule type" value="Genomic_DNA"/>
</dbReference>
<comment type="caution">
    <text evidence="5">The sequence shown here is derived from an EMBL/GenBank/DDBJ whole genome shotgun (WGS) entry which is preliminary data.</text>
</comment>
<proteinExistence type="predicted"/>
<dbReference type="SUPFAM" id="SSF57716">
    <property type="entry name" value="Glucocorticoid receptor-like (DNA-binding domain)"/>
    <property type="match status" value="1"/>
</dbReference>
<keyword evidence="2" id="KW-0863">Zinc-finger</keyword>
<dbReference type="Pfam" id="PF01258">
    <property type="entry name" value="zf-dskA_traR"/>
    <property type="match status" value="1"/>
</dbReference>
<evidence type="ECO:0000256" key="3">
    <source>
        <dbReference type="ARBA" id="ARBA00022833"/>
    </source>
</evidence>
<organism evidence="5 6">
    <name type="scientific">Niallia circulans</name>
    <name type="common">Bacillus circulans</name>
    <dbReference type="NCBI Taxonomy" id="1397"/>
    <lineage>
        <taxon>Bacteria</taxon>
        <taxon>Bacillati</taxon>
        <taxon>Bacillota</taxon>
        <taxon>Bacilli</taxon>
        <taxon>Bacillales</taxon>
        <taxon>Bacillaceae</taxon>
        <taxon>Niallia</taxon>
    </lineage>
</organism>
<dbReference type="NCBIfam" id="TIGR02890">
    <property type="entry name" value="bacill_yteA"/>
    <property type="match status" value="1"/>
</dbReference>
<evidence type="ECO:0000256" key="1">
    <source>
        <dbReference type="ARBA" id="ARBA00022723"/>
    </source>
</evidence>
<dbReference type="InterPro" id="IPR014240">
    <property type="entry name" value="YteA"/>
</dbReference>
<dbReference type="GO" id="GO:0008270">
    <property type="term" value="F:zinc ion binding"/>
    <property type="evidence" value="ECO:0007669"/>
    <property type="project" value="UniProtKB-KW"/>
</dbReference>
<keyword evidence="6" id="KW-1185">Reference proteome</keyword>
<dbReference type="InterPro" id="IPR037187">
    <property type="entry name" value="DnaK_N"/>
</dbReference>
<accession>A0A0J1IFN4</accession>
<evidence type="ECO:0000313" key="5">
    <source>
        <dbReference type="EMBL" id="KLV24782.1"/>
    </source>
</evidence>
<name>A0A0J1IFN4_NIACI</name>
<evidence type="ECO:0000256" key="2">
    <source>
        <dbReference type="ARBA" id="ARBA00022771"/>
    </source>
</evidence>
<dbReference type="SUPFAM" id="SSF109635">
    <property type="entry name" value="DnaK suppressor protein DksA, alpha-hairpin domain"/>
    <property type="match status" value="1"/>
</dbReference>
<dbReference type="PANTHER" id="PTHR33823">
    <property type="entry name" value="RNA POLYMERASE-BINDING TRANSCRIPTION FACTOR DKSA-RELATED"/>
    <property type="match status" value="1"/>
</dbReference>
<sequence length="252" mass="29402">MLNKQQMSHFQKVLNEQKRDLEIRFEHNDNLDLKDGHYHESLGELSSYDNHPGDEGTELYEREKDIALAEHYHHEYMGVLNALKAIDEGTYGKCAECSQDIPIERLEVIPTTLYCKEHSPDQKISEKRPVEEEILMPPFGKFDMDNKDESVVYDAEDSWQEVSSWGTSETPSDFAHPVYDHYNDVYTESDENIGYVEDYENFVGVDIDGRNITVYPNEQHKRYEQSLDEEGIMTTFGDLPAYEHEPYVENDE</sequence>
<protein>
    <recommendedName>
        <fullName evidence="4">Zinc finger DksA/TraR C4-type domain-containing protein</fullName>
    </recommendedName>
</protein>
<gene>
    <name evidence="5" type="ORF">ABW02_17145</name>
</gene>
<reference evidence="5 6" key="1">
    <citation type="submission" date="2015-05" db="EMBL/GenBank/DDBJ databases">
        <title>Whole genome sequence and identification of bacterial endophytes from Costus igneus.</title>
        <authorList>
            <person name="Lee Y.P."/>
            <person name="Gan H.M."/>
            <person name="Eng W."/>
            <person name="Wheatley M.S."/>
            <person name="Caraballo A."/>
            <person name="Polter S."/>
            <person name="Savka M.A."/>
            <person name="Hudson A.O."/>
        </authorList>
    </citation>
    <scope>NUCLEOTIDE SEQUENCE [LARGE SCALE GENOMIC DNA]</scope>
    <source>
        <strain evidence="5 6">RIT379</strain>
    </source>
</reference>
<dbReference type="Gene3D" id="1.20.120.910">
    <property type="entry name" value="DksA, coiled-coil domain"/>
    <property type="match status" value="1"/>
</dbReference>
<dbReference type="OrthoDB" id="9811543at2"/>
<dbReference type="AlphaFoldDB" id="A0A0J1IFN4"/>
<keyword evidence="1" id="KW-0479">Metal-binding</keyword>